<evidence type="ECO:0000256" key="4">
    <source>
        <dbReference type="ARBA" id="ARBA00022692"/>
    </source>
</evidence>
<evidence type="ECO:0000259" key="8">
    <source>
        <dbReference type="PROSITE" id="PS50850"/>
    </source>
</evidence>
<feature type="transmembrane region" description="Helical" evidence="7">
    <location>
        <begin position="116"/>
        <end position="136"/>
    </location>
</feature>
<dbReference type="PANTHER" id="PTHR43045">
    <property type="entry name" value="SHIKIMATE TRANSPORTER"/>
    <property type="match status" value="1"/>
</dbReference>
<feature type="transmembrane region" description="Helical" evidence="7">
    <location>
        <begin position="31"/>
        <end position="50"/>
    </location>
</feature>
<feature type="transmembrane region" description="Helical" evidence="7">
    <location>
        <begin position="191"/>
        <end position="210"/>
    </location>
</feature>
<reference evidence="10" key="1">
    <citation type="journal article" date="2019" name="Int. J. Syst. Evol. Microbiol.">
        <title>The Global Catalogue of Microorganisms (GCM) 10K type strain sequencing project: providing services to taxonomists for standard genome sequencing and annotation.</title>
        <authorList>
            <consortium name="The Broad Institute Genomics Platform"/>
            <consortium name="The Broad Institute Genome Sequencing Center for Infectious Disease"/>
            <person name="Wu L."/>
            <person name="Ma J."/>
        </authorList>
    </citation>
    <scope>NUCLEOTIDE SEQUENCE [LARGE SCALE GENOMIC DNA]</scope>
    <source>
        <strain evidence="10">TBRC 1826</strain>
    </source>
</reference>
<dbReference type="Pfam" id="PF00083">
    <property type="entry name" value="Sugar_tr"/>
    <property type="match status" value="2"/>
</dbReference>
<feature type="transmembrane region" description="Helical" evidence="7">
    <location>
        <begin position="157"/>
        <end position="179"/>
    </location>
</feature>
<proteinExistence type="predicted"/>
<sequence length="435" mass="45046">MASPSRPPTTAAHREARKVAVASFIGTSIEWYDFFLYGAAAALVFGPQFFPSESTVASQLAALSTFAVGFAARPLGGIVAGHLGDRIGRKHMLVVSLLVMGGATVLVGLLPPYAQIGVAAPILLVLLRLAQGLGVGAEWGGAALMAVEHAPQGRRGLYGAAPQLGVPAGAIAANLVMLAASTTTAEAFAAWGWRLGFVASIVLIGVGYVIRRRISESPLFEENRRTPGALRPAPLVEVLRSHPLNVLRAAFATAACTGLGYIVLTYTLSYGTTELSYSRNTLLVIVTLASAVQLGAILGWSALTDVLGRRRVFIGGGLAQIAIGLLFFPMFDRGSFGWALLACGFAVIIVSAQYGPLPALLAELFPTRVRYSGISVGYQIGNVIGGGLAPIAATALFATSGGSSAVGIYLAGMALLATLAIILTPETSARDLRTI</sequence>
<evidence type="ECO:0000256" key="7">
    <source>
        <dbReference type="SAM" id="Phobius"/>
    </source>
</evidence>
<evidence type="ECO:0000313" key="10">
    <source>
        <dbReference type="Proteomes" id="UP001595847"/>
    </source>
</evidence>
<accession>A0ABV8FPV3</accession>
<dbReference type="PANTHER" id="PTHR43045:SF1">
    <property type="entry name" value="SHIKIMATE TRANSPORTER"/>
    <property type="match status" value="1"/>
</dbReference>
<name>A0ABV8FPV3_9ACTN</name>
<evidence type="ECO:0000256" key="2">
    <source>
        <dbReference type="ARBA" id="ARBA00022448"/>
    </source>
</evidence>
<feature type="transmembrane region" description="Helical" evidence="7">
    <location>
        <begin position="92"/>
        <end position="110"/>
    </location>
</feature>
<comment type="caution">
    <text evidence="9">The sequence shown here is derived from an EMBL/GenBank/DDBJ whole genome shotgun (WGS) entry which is preliminary data.</text>
</comment>
<feature type="transmembrane region" description="Helical" evidence="7">
    <location>
        <begin position="56"/>
        <end position="80"/>
    </location>
</feature>
<dbReference type="SUPFAM" id="SSF103473">
    <property type="entry name" value="MFS general substrate transporter"/>
    <property type="match status" value="1"/>
</dbReference>
<keyword evidence="5 7" id="KW-1133">Transmembrane helix</keyword>
<feature type="transmembrane region" description="Helical" evidence="7">
    <location>
        <begin position="281"/>
        <end position="300"/>
    </location>
</feature>
<feature type="domain" description="Major facilitator superfamily (MFS) profile" evidence="8">
    <location>
        <begin position="19"/>
        <end position="429"/>
    </location>
</feature>
<feature type="transmembrane region" description="Helical" evidence="7">
    <location>
        <begin position="249"/>
        <end position="269"/>
    </location>
</feature>
<dbReference type="PROSITE" id="PS50850">
    <property type="entry name" value="MFS"/>
    <property type="match status" value="1"/>
</dbReference>
<dbReference type="InterPro" id="IPR005828">
    <property type="entry name" value="MFS_sugar_transport-like"/>
</dbReference>
<keyword evidence="6 7" id="KW-0472">Membrane</keyword>
<keyword evidence="2" id="KW-0813">Transport</keyword>
<protein>
    <submittedName>
        <fullName evidence="9">MFS transporter</fullName>
    </submittedName>
</protein>
<dbReference type="InterPro" id="IPR020846">
    <property type="entry name" value="MFS_dom"/>
</dbReference>
<keyword evidence="3" id="KW-1003">Cell membrane</keyword>
<evidence type="ECO:0000313" key="9">
    <source>
        <dbReference type="EMBL" id="MFC3996753.1"/>
    </source>
</evidence>
<evidence type="ECO:0000256" key="1">
    <source>
        <dbReference type="ARBA" id="ARBA00004651"/>
    </source>
</evidence>
<organism evidence="9 10">
    <name type="scientific">Nocardiopsis sediminis</name>
    <dbReference type="NCBI Taxonomy" id="1778267"/>
    <lineage>
        <taxon>Bacteria</taxon>
        <taxon>Bacillati</taxon>
        <taxon>Actinomycetota</taxon>
        <taxon>Actinomycetes</taxon>
        <taxon>Streptosporangiales</taxon>
        <taxon>Nocardiopsidaceae</taxon>
        <taxon>Nocardiopsis</taxon>
    </lineage>
</organism>
<feature type="transmembrane region" description="Helical" evidence="7">
    <location>
        <begin position="376"/>
        <end position="398"/>
    </location>
</feature>
<gene>
    <name evidence="9" type="ORF">ACFOVU_12560</name>
</gene>
<keyword evidence="10" id="KW-1185">Reference proteome</keyword>
<keyword evidence="4 7" id="KW-0812">Transmembrane</keyword>
<feature type="transmembrane region" description="Helical" evidence="7">
    <location>
        <begin position="312"/>
        <end position="330"/>
    </location>
</feature>
<dbReference type="Gene3D" id="1.20.1250.20">
    <property type="entry name" value="MFS general substrate transporter like domains"/>
    <property type="match status" value="2"/>
</dbReference>
<feature type="transmembrane region" description="Helical" evidence="7">
    <location>
        <begin position="336"/>
        <end position="355"/>
    </location>
</feature>
<dbReference type="InterPro" id="IPR036259">
    <property type="entry name" value="MFS_trans_sf"/>
</dbReference>
<comment type="subcellular location">
    <subcellularLocation>
        <location evidence="1">Cell membrane</location>
        <topology evidence="1">Multi-pass membrane protein</topology>
    </subcellularLocation>
</comment>
<dbReference type="CDD" id="cd17369">
    <property type="entry name" value="MFS_ShiA_like"/>
    <property type="match status" value="1"/>
</dbReference>
<evidence type="ECO:0000256" key="5">
    <source>
        <dbReference type="ARBA" id="ARBA00022989"/>
    </source>
</evidence>
<dbReference type="Proteomes" id="UP001595847">
    <property type="component" value="Unassembled WGS sequence"/>
</dbReference>
<dbReference type="EMBL" id="JBHSBH010000008">
    <property type="protein sequence ID" value="MFC3996753.1"/>
    <property type="molecule type" value="Genomic_DNA"/>
</dbReference>
<evidence type="ECO:0000256" key="3">
    <source>
        <dbReference type="ARBA" id="ARBA00022475"/>
    </source>
</evidence>
<feature type="transmembrane region" description="Helical" evidence="7">
    <location>
        <begin position="404"/>
        <end position="423"/>
    </location>
</feature>
<dbReference type="RefSeq" id="WP_378533102.1">
    <property type="nucleotide sequence ID" value="NZ_JBHSBH010000008.1"/>
</dbReference>
<evidence type="ECO:0000256" key="6">
    <source>
        <dbReference type="ARBA" id="ARBA00023136"/>
    </source>
</evidence>